<gene>
    <name evidence="3" type="ORF">EV674_12634</name>
</gene>
<dbReference type="Pfam" id="PF03061">
    <property type="entry name" value="4HBT"/>
    <property type="match status" value="1"/>
</dbReference>
<dbReference type="GO" id="GO:0016289">
    <property type="term" value="F:acyl-CoA hydrolase activity"/>
    <property type="evidence" value="ECO:0007669"/>
    <property type="project" value="UniProtKB-ARBA"/>
</dbReference>
<dbReference type="InterPro" id="IPR003736">
    <property type="entry name" value="PAAI_dom"/>
</dbReference>
<dbReference type="InterPro" id="IPR029069">
    <property type="entry name" value="HotDog_dom_sf"/>
</dbReference>
<dbReference type="PANTHER" id="PTHR42856">
    <property type="entry name" value="ACYL-COENZYME A THIOESTERASE PAAI"/>
    <property type="match status" value="1"/>
</dbReference>
<dbReference type="OrthoDB" id="4717506at2"/>
<dbReference type="PANTHER" id="PTHR42856:SF1">
    <property type="entry name" value="ACYL-COENZYME A THIOESTERASE PAAI"/>
    <property type="match status" value="1"/>
</dbReference>
<reference evidence="3 4" key="1">
    <citation type="submission" date="2019-03" db="EMBL/GenBank/DDBJ databases">
        <title>Genomic Encyclopedia of Type Strains, Phase IV (KMG-IV): sequencing the most valuable type-strain genomes for metagenomic binning, comparative biology and taxonomic classification.</title>
        <authorList>
            <person name="Goeker M."/>
        </authorList>
    </citation>
    <scope>NUCLEOTIDE SEQUENCE [LARGE SCALE GENOMIC DNA]</scope>
    <source>
        <strain evidence="3 4">DSM 1837</strain>
    </source>
</reference>
<sequence length="153" mass="16137">MSPANTPASPCASVPGRFADVFKQVPFMQLLGVTREVSANGYARLSMPVRPELTNLFDAAHGGVLATLLDSAMASAAMSSVNFEAGVVTLNLNTSFLASGRGRLVIEGWHTGGGRSICYCEGTVRGENQEVLARAMASFKFKQLAPPQEMAQG</sequence>
<feature type="domain" description="Thioesterase" evidence="2">
    <location>
        <begin position="60"/>
        <end position="132"/>
    </location>
</feature>
<proteinExistence type="predicted"/>
<evidence type="ECO:0000313" key="3">
    <source>
        <dbReference type="EMBL" id="TCP15038.1"/>
    </source>
</evidence>
<dbReference type="Gene3D" id="3.10.129.10">
    <property type="entry name" value="Hotdog Thioesterase"/>
    <property type="match status" value="1"/>
</dbReference>
<organism evidence="3 4">
    <name type="scientific">Simplicispira metamorpha</name>
    <dbReference type="NCBI Taxonomy" id="80881"/>
    <lineage>
        <taxon>Bacteria</taxon>
        <taxon>Pseudomonadati</taxon>
        <taxon>Pseudomonadota</taxon>
        <taxon>Betaproteobacteria</taxon>
        <taxon>Burkholderiales</taxon>
        <taxon>Comamonadaceae</taxon>
        <taxon>Simplicispira</taxon>
    </lineage>
</organism>
<dbReference type="RefSeq" id="WP_119014082.1">
    <property type="nucleotide sequence ID" value="NZ_QXNC01000027.1"/>
</dbReference>
<name>A0A4R2N483_9BURK</name>
<keyword evidence="4" id="KW-1185">Reference proteome</keyword>
<comment type="caution">
    <text evidence="3">The sequence shown here is derived from an EMBL/GenBank/DDBJ whole genome shotgun (WGS) entry which is preliminary data.</text>
</comment>
<evidence type="ECO:0000259" key="2">
    <source>
        <dbReference type="Pfam" id="PF03061"/>
    </source>
</evidence>
<accession>A0A4R2N483</accession>
<dbReference type="InterPro" id="IPR006683">
    <property type="entry name" value="Thioestr_dom"/>
</dbReference>
<dbReference type="CDD" id="cd03443">
    <property type="entry name" value="PaaI_thioesterase"/>
    <property type="match status" value="1"/>
</dbReference>
<keyword evidence="1" id="KW-0378">Hydrolase</keyword>
<dbReference type="Proteomes" id="UP000295182">
    <property type="component" value="Unassembled WGS sequence"/>
</dbReference>
<dbReference type="NCBIfam" id="TIGR00369">
    <property type="entry name" value="unchar_dom_1"/>
    <property type="match status" value="1"/>
</dbReference>
<dbReference type="SUPFAM" id="SSF54637">
    <property type="entry name" value="Thioesterase/thiol ester dehydrase-isomerase"/>
    <property type="match status" value="1"/>
</dbReference>
<dbReference type="AlphaFoldDB" id="A0A4R2N483"/>
<evidence type="ECO:0000256" key="1">
    <source>
        <dbReference type="ARBA" id="ARBA00022801"/>
    </source>
</evidence>
<evidence type="ECO:0000313" key="4">
    <source>
        <dbReference type="Proteomes" id="UP000295182"/>
    </source>
</evidence>
<protein>
    <submittedName>
        <fullName evidence="3">Uncharacterized protein (TIGR00369 family)</fullName>
    </submittedName>
</protein>
<dbReference type="EMBL" id="SLXH01000026">
    <property type="protein sequence ID" value="TCP15038.1"/>
    <property type="molecule type" value="Genomic_DNA"/>
</dbReference>
<dbReference type="InterPro" id="IPR052723">
    <property type="entry name" value="Acyl-CoA_thioesterase_PaaI"/>
</dbReference>